<sequence length="94" mass="10423">MSERSPSEASIFLSYLRNGIWFLGISFWLFGIIDRSIASFSDGSLSSVDTLQLFTAAFFFIAWLFLKPKSGHREKQEVGNPNPSSASSVPPAIF</sequence>
<organism evidence="3 4">
    <name type="scientific">Scytonema millei VB511283</name>
    <dbReference type="NCBI Taxonomy" id="1245923"/>
    <lineage>
        <taxon>Bacteria</taxon>
        <taxon>Bacillati</taxon>
        <taxon>Cyanobacteriota</taxon>
        <taxon>Cyanophyceae</taxon>
        <taxon>Nostocales</taxon>
        <taxon>Scytonemataceae</taxon>
        <taxon>Scytonema</taxon>
    </lineage>
</organism>
<reference evidence="3 4" key="1">
    <citation type="journal article" date="2015" name="Genome Announc.">
        <title>Draft Genome Sequence of the Terrestrial Cyanobacterium Scytonema millei VB511283, Isolated from Eastern India.</title>
        <authorList>
            <person name="Sen D."/>
            <person name="Chandrababunaidu M.M."/>
            <person name="Singh D."/>
            <person name="Sanghi N."/>
            <person name="Ghorai A."/>
            <person name="Mishra G.P."/>
            <person name="Madduluri M."/>
            <person name="Adhikary S.P."/>
            <person name="Tripathy S."/>
        </authorList>
    </citation>
    <scope>NUCLEOTIDE SEQUENCE [LARGE SCALE GENOMIC DNA]</scope>
    <source>
        <strain evidence="3 4">VB511283</strain>
    </source>
</reference>
<gene>
    <name evidence="3" type="ORF">QH73_0003505</name>
</gene>
<feature type="region of interest" description="Disordered" evidence="1">
    <location>
        <begin position="73"/>
        <end position="94"/>
    </location>
</feature>
<dbReference type="Proteomes" id="UP000031532">
    <property type="component" value="Unassembled WGS sequence"/>
</dbReference>
<dbReference type="OrthoDB" id="515383at2"/>
<evidence type="ECO:0000313" key="3">
    <source>
        <dbReference type="EMBL" id="NHC33738.1"/>
    </source>
</evidence>
<evidence type="ECO:0000256" key="1">
    <source>
        <dbReference type="SAM" id="MobiDB-lite"/>
    </source>
</evidence>
<dbReference type="AlphaFoldDB" id="A0A9X5E2T9"/>
<keyword evidence="2" id="KW-0472">Membrane</keyword>
<name>A0A9X5E2T9_9CYAN</name>
<evidence type="ECO:0000313" key="4">
    <source>
        <dbReference type="Proteomes" id="UP000031532"/>
    </source>
</evidence>
<protein>
    <submittedName>
        <fullName evidence="3">Uncharacterized protein</fullName>
    </submittedName>
</protein>
<feature type="transmembrane region" description="Helical" evidence="2">
    <location>
        <begin position="12"/>
        <end position="33"/>
    </location>
</feature>
<comment type="caution">
    <text evidence="3">The sequence shown here is derived from an EMBL/GenBank/DDBJ whole genome shotgun (WGS) entry which is preliminary data.</text>
</comment>
<keyword evidence="2" id="KW-0812">Transmembrane</keyword>
<keyword evidence="2" id="KW-1133">Transmembrane helix</keyword>
<evidence type="ECO:0000256" key="2">
    <source>
        <dbReference type="SAM" id="Phobius"/>
    </source>
</evidence>
<proteinExistence type="predicted"/>
<feature type="transmembrane region" description="Helical" evidence="2">
    <location>
        <begin position="45"/>
        <end position="66"/>
    </location>
</feature>
<keyword evidence="4" id="KW-1185">Reference proteome</keyword>
<feature type="compositionally biased region" description="Low complexity" evidence="1">
    <location>
        <begin position="80"/>
        <end position="94"/>
    </location>
</feature>
<dbReference type="EMBL" id="JTJC03000001">
    <property type="protein sequence ID" value="NHC33738.1"/>
    <property type="molecule type" value="Genomic_DNA"/>
</dbReference>
<accession>A0A9X5E2T9</accession>